<sequence length="142" mass="15634">MVAALLVSAIALTLFALWSKGRGQSARSTAGGQLPAGRRANPARTARNPYRATSIVCGQFACSTARNLESLRYIDIEKATPTLPLPGCDSTRCECRYLQHPDRRDTDGERRLPNNLQAQLYESSGNPNRRRRTGGRSKSDWA</sequence>
<evidence type="ECO:0000256" key="1">
    <source>
        <dbReference type="SAM" id="MobiDB-lite"/>
    </source>
</evidence>
<name>A0A4Z0M9K5_9GAMM</name>
<accession>A0A4Z0M9K5</accession>
<feature type="region of interest" description="Disordered" evidence="1">
    <location>
        <begin position="24"/>
        <end position="47"/>
    </location>
</feature>
<gene>
    <name evidence="2" type="ORF">E4634_01310</name>
</gene>
<evidence type="ECO:0000313" key="3">
    <source>
        <dbReference type="Proteomes" id="UP000298050"/>
    </source>
</evidence>
<dbReference type="AlphaFoldDB" id="A0A4Z0M9K5"/>
<feature type="region of interest" description="Disordered" evidence="1">
    <location>
        <begin position="119"/>
        <end position="142"/>
    </location>
</feature>
<organism evidence="2 3">
    <name type="scientific">Mangrovimicrobium sediminis</name>
    <dbReference type="NCBI Taxonomy" id="2562682"/>
    <lineage>
        <taxon>Bacteria</taxon>
        <taxon>Pseudomonadati</taxon>
        <taxon>Pseudomonadota</taxon>
        <taxon>Gammaproteobacteria</taxon>
        <taxon>Cellvibrionales</taxon>
        <taxon>Halieaceae</taxon>
        <taxon>Mangrovimicrobium</taxon>
    </lineage>
</organism>
<protein>
    <submittedName>
        <fullName evidence="2">Uncharacterized protein</fullName>
    </submittedName>
</protein>
<proteinExistence type="predicted"/>
<feature type="compositionally biased region" description="Low complexity" evidence="1">
    <location>
        <begin position="35"/>
        <end position="47"/>
    </location>
</feature>
<dbReference type="EMBL" id="SRLE01000001">
    <property type="protein sequence ID" value="TGD76211.1"/>
    <property type="molecule type" value="Genomic_DNA"/>
</dbReference>
<reference evidence="2 3" key="1">
    <citation type="submission" date="2019-04" db="EMBL/GenBank/DDBJ databases">
        <title>Taxonomy of novel Haliea sp. from mangrove soil of West Coast of India.</title>
        <authorList>
            <person name="Verma A."/>
            <person name="Kumar P."/>
            <person name="Krishnamurthi S."/>
        </authorList>
    </citation>
    <scope>NUCLEOTIDE SEQUENCE [LARGE SCALE GENOMIC DNA]</scope>
    <source>
        <strain evidence="2 3">SAOS-164</strain>
    </source>
</reference>
<keyword evidence="3" id="KW-1185">Reference proteome</keyword>
<evidence type="ECO:0000313" key="2">
    <source>
        <dbReference type="EMBL" id="TGD76211.1"/>
    </source>
</evidence>
<dbReference type="Proteomes" id="UP000298050">
    <property type="component" value="Unassembled WGS sequence"/>
</dbReference>
<comment type="caution">
    <text evidence="2">The sequence shown here is derived from an EMBL/GenBank/DDBJ whole genome shotgun (WGS) entry which is preliminary data.</text>
</comment>
<dbReference type="RefSeq" id="WP_135440788.1">
    <property type="nucleotide sequence ID" value="NZ_SRLE01000001.1"/>
</dbReference>
<dbReference type="OrthoDB" id="8527522at2"/>